<keyword evidence="4" id="KW-1185">Reference proteome</keyword>
<feature type="domain" description="Methyltransferase" evidence="2">
    <location>
        <begin position="85"/>
        <end position="119"/>
    </location>
</feature>
<organism evidence="3 4">
    <name type="scientific">Glomus cerebriforme</name>
    <dbReference type="NCBI Taxonomy" id="658196"/>
    <lineage>
        <taxon>Eukaryota</taxon>
        <taxon>Fungi</taxon>
        <taxon>Fungi incertae sedis</taxon>
        <taxon>Mucoromycota</taxon>
        <taxon>Glomeromycotina</taxon>
        <taxon>Glomeromycetes</taxon>
        <taxon>Glomerales</taxon>
        <taxon>Glomeraceae</taxon>
        <taxon>Glomus</taxon>
    </lineage>
</organism>
<evidence type="ECO:0000313" key="4">
    <source>
        <dbReference type="Proteomes" id="UP000265703"/>
    </source>
</evidence>
<evidence type="ECO:0000256" key="1">
    <source>
        <dbReference type="SAM" id="MobiDB-lite"/>
    </source>
</evidence>
<dbReference type="Proteomes" id="UP000265703">
    <property type="component" value="Unassembled WGS sequence"/>
</dbReference>
<feature type="region of interest" description="Disordered" evidence="1">
    <location>
        <begin position="15"/>
        <end position="40"/>
    </location>
</feature>
<protein>
    <recommendedName>
        <fullName evidence="2">Methyltransferase domain-containing protein</fullName>
    </recommendedName>
</protein>
<dbReference type="STRING" id="658196.A0A397T8D8"/>
<evidence type="ECO:0000259" key="2">
    <source>
        <dbReference type="Pfam" id="PF13847"/>
    </source>
</evidence>
<proteinExistence type="predicted"/>
<dbReference type="InterPro" id="IPR025714">
    <property type="entry name" value="Methyltranfer_dom"/>
</dbReference>
<dbReference type="InterPro" id="IPR029063">
    <property type="entry name" value="SAM-dependent_MTases_sf"/>
</dbReference>
<dbReference type="EMBL" id="QKYT01000155">
    <property type="protein sequence ID" value="RIA91331.1"/>
    <property type="molecule type" value="Genomic_DNA"/>
</dbReference>
<dbReference type="OrthoDB" id="2013972at2759"/>
<reference evidence="3 4" key="1">
    <citation type="submission" date="2018-06" db="EMBL/GenBank/DDBJ databases">
        <title>Comparative genomics reveals the genomic features of Rhizophagus irregularis, R. cerebriforme, R. diaphanum and Gigaspora rosea, and their symbiotic lifestyle signature.</title>
        <authorList>
            <person name="Morin E."/>
            <person name="San Clemente H."/>
            <person name="Chen E.C.H."/>
            <person name="De La Providencia I."/>
            <person name="Hainaut M."/>
            <person name="Kuo A."/>
            <person name="Kohler A."/>
            <person name="Murat C."/>
            <person name="Tang N."/>
            <person name="Roy S."/>
            <person name="Loubradou J."/>
            <person name="Henrissat B."/>
            <person name="Grigoriev I.V."/>
            <person name="Corradi N."/>
            <person name="Roux C."/>
            <person name="Martin F.M."/>
        </authorList>
    </citation>
    <scope>NUCLEOTIDE SEQUENCE [LARGE SCALE GENOMIC DNA]</scope>
    <source>
        <strain evidence="3 4">DAOM 227022</strain>
    </source>
</reference>
<sequence length="127" mass="14637">MGNFKSTLKKALLNPFQRVHSKSKEPEPEPELEPEPQILVEENEPKYYLSNRGYENLDRQHFNHFFRKHTFGTNFSAPIGRRLAQGGKVLDVGCGPGTWLLDLAHEYKHTKFVGVDIEPTVYPNEEI</sequence>
<accession>A0A397T8D8</accession>
<dbReference type="SUPFAM" id="SSF53335">
    <property type="entry name" value="S-adenosyl-L-methionine-dependent methyltransferases"/>
    <property type="match status" value="1"/>
</dbReference>
<dbReference type="Gene3D" id="3.40.50.150">
    <property type="entry name" value="Vaccinia Virus protein VP39"/>
    <property type="match status" value="1"/>
</dbReference>
<dbReference type="Pfam" id="PF13847">
    <property type="entry name" value="Methyltransf_31"/>
    <property type="match status" value="1"/>
</dbReference>
<name>A0A397T8D8_9GLOM</name>
<comment type="caution">
    <text evidence="3">The sequence shown here is derived from an EMBL/GenBank/DDBJ whole genome shotgun (WGS) entry which is preliminary data.</text>
</comment>
<evidence type="ECO:0000313" key="3">
    <source>
        <dbReference type="EMBL" id="RIA91331.1"/>
    </source>
</evidence>
<dbReference type="AlphaFoldDB" id="A0A397T8D8"/>
<gene>
    <name evidence="3" type="ORF">C1645_822183</name>
</gene>